<dbReference type="RefSeq" id="WP_148073204.1">
    <property type="nucleotide sequence ID" value="NZ_CP042913.1"/>
</dbReference>
<name>A0A5B9QCC6_9BACT</name>
<keyword evidence="2" id="KW-1185">Reference proteome</keyword>
<evidence type="ECO:0000313" key="1">
    <source>
        <dbReference type="EMBL" id="QEG34576.1"/>
    </source>
</evidence>
<protein>
    <submittedName>
        <fullName evidence="1">Uncharacterized protein</fullName>
    </submittedName>
</protein>
<dbReference type="AlphaFoldDB" id="A0A5B9QCC6"/>
<gene>
    <name evidence="1" type="ORF">Pr1d_18570</name>
</gene>
<sequence>MTKSLEQAIERLKKIPEDRQELLAQMLIFEMEEDERWQQSTAEHADKISALVADVLEAEHRGECETLDPDKL</sequence>
<dbReference type="OrthoDB" id="288106at2"/>
<dbReference type="EMBL" id="CP042913">
    <property type="protein sequence ID" value="QEG34576.1"/>
    <property type="molecule type" value="Genomic_DNA"/>
</dbReference>
<reference evidence="1 2" key="1">
    <citation type="submission" date="2019-08" db="EMBL/GenBank/DDBJ databases">
        <title>Deep-cultivation of Planctomycetes and their phenomic and genomic characterization uncovers novel biology.</title>
        <authorList>
            <person name="Wiegand S."/>
            <person name="Jogler M."/>
            <person name="Boedeker C."/>
            <person name="Pinto D."/>
            <person name="Vollmers J."/>
            <person name="Rivas-Marin E."/>
            <person name="Kohn T."/>
            <person name="Peeters S.H."/>
            <person name="Heuer A."/>
            <person name="Rast P."/>
            <person name="Oberbeckmann S."/>
            <person name="Bunk B."/>
            <person name="Jeske O."/>
            <person name="Meyerdierks A."/>
            <person name="Storesund J.E."/>
            <person name="Kallscheuer N."/>
            <person name="Luecker S."/>
            <person name="Lage O.M."/>
            <person name="Pohl T."/>
            <person name="Merkel B.J."/>
            <person name="Hornburger P."/>
            <person name="Mueller R.-W."/>
            <person name="Bruemmer F."/>
            <person name="Labrenz M."/>
            <person name="Spormann A.M."/>
            <person name="Op den Camp H."/>
            <person name="Overmann J."/>
            <person name="Amann R."/>
            <person name="Jetten M.S.M."/>
            <person name="Mascher T."/>
            <person name="Medema M.H."/>
            <person name="Devos D.P."/>
            <person name="Kaster A.-K."/>
            <person name="Ovreas L."/>
            <person name="Rohde M."/>
            <person name="Galperin M.Y."/>
            <person name="Jogler C."/>
        </authorList>
    </citation>
    <scope>NUCLEOTIDE SEQUENCE [LARGE SCALE GENOMIC DNA]</scope>
    <source>
        <strain evidence="1 2">Pr1d</strain>
    </source>
</reference>
<evidence type="ECO:0000313" key="2">
    <source>
        <dbReference type="Proteomes" id="UP000323917"/>
    </source>
</evidence>
<dbReference type="Proteomes" id="UP000323917">
    <property type="component" value="Chromosome"/>
</dbReference>
<accession>A0A5B9QCC6</accession>
<organism evidence="1 2">
    <name type="scientific">Bythopirellula goksoeyrii</name>
    <dbReference type="NCBI Taxonomy" id="1400387"/>
    <lineage>
        <taxon>Bacteria</taxon>
        <taxon>Pseudomonadati</taxon>
        <taxon>Planctomycetota</taxon>
        <taxon>Planctomycetia</taxon>
        <taxon>Pirellulales</taxon>
        <taxon>Lacipirellulaceae</taxon>
        <taxon>Bythopirellula</taxon>
    </lineage>
</organism>
<proteinExistence type="predicted"/>
<dbReference type="KEGG" id="bgok:Pr1d_18570"/>